<name>A0A5C3KU23_COPMA</name>
<evidence type="ECO:0000313" key="3">
    <source>
        <dbReference type="EMBL" id="TFK24111.1"/>
    </source>
</evidence>
<protein>
    <recommendedName>
        <fullName evidence="2">BTB domain-containing protein</fullName>
    </recommendedName>
</protein>
<evidence type="ECO:0000256" key="1">
    <source>
        <dbReference type="SAM" id="MobiDB-lite"/>
    </source>
</evidence>
<keyword evidence="4" id="KW-1185">Reference proteome</keyword>
<gene>
    <name evidence="3" type="ORF">FA15DRAFT_669879</name>
</gene>
<sequence>MSTLGTPRRNKLFYYETIVIQVEDELFRVPRYGFQEHSEVFENIFTLPGASKEGTCDEQPLILSADYPKAHFESLLKLMYWRDIPHPAELNLSQKDWIGVLNISTRLQMQKIRKLAIQRIYSNFVLSSVDKVLLGREYRVADWLIDGYSEMVQDRLLPLEAFTRLGTDAAMRVLWLRTSDMGLNTPPEPPVYRDKTLRSRTPPSPRRPYRQRVLTPEPTRSFEGMDSLPPSPGATHPRITEKVRNQVKIAFEEELKDMA</sequence>
<reference evidence="3 4" key="1">
    <citation type="journal article" date="2019" name="Nat. Ecol. Evol.">
        <title>Megaphylogeny resolves global patterns of mushroom evolution.</title>
        <authorList>
            <person name="Varga T."/>
            <person name="Krizsan K."/>
            <person name="Foldi C."/>
            <person name="Dima B."/>
            <person name="Sanchez-Garcia M."/>
            <person name="Sanchez-Ramirez S."/>
            <person name="Szollosi G.J."/>
            <person name="Szarkandi J.G."/>
            <person name="Papp V."/>
            <person name="Albert L."/>
            <person name="Andreopoulos W."/>
            <person name="Angelini C."/>
            <person name="Antonin V."/>
            <person name="Barry K.W."/>
            <person name="Bougher N.L."/>
            <person name="Buchanan P."/>
            <person name="Buyck B."/>
            <person name="Bense V."/>
            <person name="Catcheside P."/>
            <person name="Chovatia M."/>
            <person name="Cooper J."/>
            <person name="Damon W."/>
            <person name="Desjardin D."/>
            <person name="Finy P."/>
            <person name="Geml J."/>
            <person name="Haridas S."/>
            <person name="Hughes K."/>
            <person name="Justo A."/>
            <person name="Karasinski D."/>
            <person name="Kautmanova I."/>
            <person name="Kiss B."/>
            <person name="Kocsube S."/>
            <person name="Kotiranta H."/>
            <person name="LaButti K.M."/>
            <person name="Lechner B.E."/>
            <person name="Liimatainen K."/>
            <person name="Lipzen A."/>
            <person name="Lukacs Z."/>
            <person name="Mihaltcheva S."/>
            <person name="Morgado L.N."/>
            <person name="Niskanen T."/>
            <person name="Noordeloos M.E."/>
            <person name="Ohm R.A."/>
            <person name="Ortiz-Santana B."/>
            <person name="Ovrebo C."/>
            <person name="Racz N."/>
            <person name="Riley R."/>
            <person name="Savchenko A."/>
            <person name="Shiryaev A."/>
            <person name="Soop K."/>
            <person name="Spirin V."/>
            <person name="Szebenyi C."/>
            <person name="Tomsovsky M."/>
            <person name="Tulloss R.E."/>
            <person name="Uehling J."/>
            <person name="Grigoriev I.V."/>
            <person name="Vagvolgyi C."/>
            <person name="Papp T."/>
            <person name="Martin F.M."/>
            <person name="Miettinen O."/>
            <person name="Hibbett D.S."/>
            <person name="Nagy L.G."/>
        </authorList>
    </citation>
    <scope>NUCLEOTIDE SEQUENCE [LARGE SCALE GENOMIC DNA]</scope>
    <source>
        <strain evidence="3 4">CBS 121175</strain>
    </source>
</reference>
<dbReference type="STRING" id="230819.A0A5C3KU23"/>
<evidence type="ECO:0000313" key="4">
    <source>
        <dbReference type="Proteomes" id="UP000307440"/>
    </source>
</evidence>
<dbReference type="AlphaFoldDB" id="A0A5C3KU23"/>
<organism evidence="3 4">
    <name type="scientific">Coprinopsis marcescibilis</name>
    <name type="common">Agaric fungus</name>
    <name type="synonym">Psathyrella marcescibilis</name>
    <dbReference type="NCBI Taxonomy" id="230819"/>
    <lineage>
        <taxon>Eukaryota</taxon>
        <taxon>Fungi</taxon>
        <taxon>Dikarya</taxon>
        <taxon>Basidiomycota</taxon>
        <taxon>Agaricomycotina</taxon>
        <taxon>Agaricomycetes</taxon>
        <taxon>Agaricomycetidae</taxon>
        <taxon>Agaricales</taxon>
        <taxon>Agaricineae</taxon>
        <taxon>Psathyrellaceae</taxon>
        <taxon>Coprinopsis</taxon>
    </lineage>
</organism>
<feature type="domain" description="BTB" evidence="2">
    <location>
        <begin position="16"/>
        <end position="88"/>
    </location>
</feature>
<feature type="region of interest" description="Disordered" evidence="1">
    <location>
        <begin position="185"/>
        <end position="241"/>
    </location>
</feature>
<dbReference type="Gene3D" id="3.30.710.10">
    <property type="entry name" value="Potassium Channel Kv1.1, Chain A"/>
    <property type="match status" value="1"/>
</dbReference>
<dbReference type="Proteomes" id="UP000307440">
    <property type="component" value="Unassembled WGS sequence"/>
</dbReference>
<dbReference type="PROSITE" id="PS50097">
    <property type="entry name" value="BTB"/>
    <property type="match status" value="1"/>
</dbReference>
<dbReference type="EMBL" id="ML210206">
    <property type="protein sequence ID" value="TFK24111.1"/>
    <property type="molecule type" value="Genomic_DNA"/>
</dbReference>
<dbReference type="SUPFAM" id="SSF54695">
    <property type="entry name" value="POZ domain"/>
    <property type="match status" value="1"/>
</dbReference>
<proteinExistence type="predicted"/>
<evidence type="ECO:0000259" key="2">
    <source>
        <dbReference type="PROSITE" id="PS50097"/>
    </source>
</evidence>
<dbReference type="OrthoDB" id="3199068at2759"/>
<dbReference type="Pfam" id="PF00651">
    <property type="entry name" value="BTB"/>
    <property type="match status" value="1"/>
</dbReference>
<dbReference type="InterPro" id="IPR000210">
    <property type="entry name" value="BTB/POZ_dom"/>
</dbReference>
<accession>A0A5C3KU23</accession>
<dbReference type="InterPro" id="IPR011333">
    <property type="entry name" value="SKP1/BTB/POZ_sf"/>
</dbReference>